<accession>A0A6A5X284</accession>
<dbReference type="Gene3D" id="3.90.180.10">
    <property type="entry name" value="Medium-chain alcohol dehydrogenases, catalytic domain"/>
    <property type="match status" value="1"/>
</dbReference>
<dbReference type="InterPro" id="IPR036291">
    <property type="entry name" value="NAD(P)-bd_dom_sf"/>
</dbReference>
<evidence type="ECO:0000313" key="6">
    <source>
        <dbReference type="EMBL" id="KAF2006695.1"/>
    </source>
</evidence>
<keyword evidence="3" id="KW-0862">Zinc</keyword>
<dbReference type="EMBL" id="ML977559">
    <property type="protein sequence ID" value="KAF2006695.1"/>
    <property type="molecule type" value="Genomic_DNA"/>
</dbReference>
<dbReference type="SUPFAM" id="SSF50129">
    <property type="entry name" value="GroES-like"/>
    <property type="match status" value="1"/>
</dbReference>
<dbReference type="Gene3D" id="3.40.50.720">
    <property type="entry name" value="NAD(P)-binding Rossmann-like Domain"/>
    <property type="match status" value="1"/>
</dbReference>
<evidence type="ECO:0000256" key="2">
    <source>
        <dbReference type="ARBA" id="ARBA00022723"/>
    </source>
</evidence>
<keyword evidence="4" id="KW-0560">Oxidoreductase</keyword>
<dbReference type="SUPFAM" id="SSF51735">
    <property type="entry name" value="NAD(P)-binding Rossmann-fold domains"/>
    <property type="match status" value="1"/>
</dbReference>
<reference evidence="6" key="1">
    <citation type="journal article" date="2020" name="Stud. Mycol.">
        <title>101 Dothideomycetes genomes: a test case for predicting lifestyles and emergence of pathogens.</title>
        <authorList>
            <person name="Haridas S."/>
            <person name="Albert R."/>
            <person name="Binder M."/>
            <person name="Bloem J."/>
            <person name="Labutti K."/>
            <person name="Salamov A."/>
            <person name="Andreopoulos B."/>
            <person name="Baker S."/>
            <person name="Barry K."/>
            <person name="Bills G."/>
            <person name="Bluhm B."/>
            <person name="Cannon C."/>
            <person name="Castanera R."/>
            <person name="Culley D."/>
            <person name="Daum C."/>
            <person name="Ezra D."/>
            <person name="Gonzalez J."/>
            <person name="Henrissat B."/>
            <person name="Kuo A."/>
            <person name="Liang C."/>
            <person name="Lipzen A."/>
            <person name="Lutzoni F."/>
            <person name="Magnuson J."/>
            <person name="Mondo S."/>
            <person name="Nolan M."/>
            <person name="Ohm R."/>
            <person name="Pangilinan J."/>
            <person name="Park H.-J."/>
            <person name="Ramirez L."/>
            <person name="Alfaro M."/>
            <person name="Sun H."/>
            <person name="Tritt A."/>
            <person name="Yoshinaga Y."/>
            <person name="Zwiers L.-H."/>
            <person name="Turgeon B."/>
            <person name="Goodwin S."/>
            <person name="Spatafora J."/>
            <person name="Crous P."/>
            <person name="Grigoriev I."/>
        </authorList>
    </citation>
    <scope>NUCLEOTIDE SEQUENCE</scope>
    <source>
        <strain evidence="6">CBS 123094</strain>
    </source>
</reference>
<gene>
    <name evidence="6" type="ORF">P154DRAFT_222865</name>
</gene>
<evidence type="ECO:0000256" key="3">
    <source>
        <dbReference type="ARBA" id="ARBA00022833"/>
    </source>
</evidence>
<dbReference type="InterPro" id="IPR013154">
    <property type="entry name" value="ADH-like_N"/>
</dbReference>
<organism evidence="6 7">
    <name type="scientific">Amniculicola lignicola CBS 123094</name>
    <dbReference type="NCBI Taxonomy" id="1392246"/>
    <lineage>
        <taxon>Eukaryota</taxon>
        <taxon>Fungi</taxon>
        <taxon>Dikarya</taxon>
        <taxon>Ascomycota</taxon>
        <taxon>Pezizomycotina</taxon>
        <taxon>Dothideomycetes</taxon>
        <taxon>Pleosporomycetidae</taxon>
        <taxon>Pleosporales</taxon>
        <taxon>Amniculicolaceae</taxon>
        <taxon>Amniculicola</taxon>
    </lineage>
</organism>
<dbReference type="PANTHER" id="PTHR42813:SF1">
    <property type="entry name" value="DEHYDROGENASE, PUTATIVE (AFU_ORTHOLOGUE AFUA_5G03930)-RELATED"/>
    <property type="match status" value="1"/>
</dbReference>
<proteinExistence type="predicted"/>
<dbReference type="PROSITE" id="PS00059">
    <property type="entry name" value="ADH_ZINC"/>
    <property type="match status" value="1"/>
</dbReference>
<keyword evidence="7" id="KW-1185">Reference proteome</keyword>
<evidence type="ECO:0000256" key="1">
    <source>
        <dbReference type="ARBA" id="ARBA00001947"/>
    </source>
</evidence>
<dbReference type="AlphaFoldDB" id="A0A6A5X284"/>
<dbReference type="Proteomes" id="UP000799779">
    <property type="component" value="Unassembled WGS sequence"/>
</dbReference>
<evidence type="ECO:0000256" key="4">
    <source>
        <dbReference type="ARBA" id="ARBA00023002"/>
    </source>
</evidence>
<dbReference type="InterPro" id="IPR002328">
    <property type="entry name" value="ADH_Zn_CS"/>
</dbReference>
<evidence type="ECO:0000259" key="5">
    <source>
        <dbReference type="Pfam" id="PF08240"/>
    </source>
</evidence>
<keyword evidence="2" id="KW-0479">Metal-binding</keyword>
<dbReference type="OrthoDB" id="3941538at2759"/>
<name>A0A6A5X284_9PLEO</name>
<dbReference type="GO" id="GO:0016491">
    <property type="term" value="F:oxidoreductase activity"/>
    <property type="evidence" value="ECO:0007669"/>
    <property type="project" value="UniProtKB-KW"/>
</dbReference>
<comment type="cofactor">
    <cofactor evidence="1">
        <name>Zn(2+)</name>
        <dbReference type="ChEBI" id="CHEBI:29105"/>
    </cofactor>
</comment>
<dbReference type="InterPro" id="IPR011032">
    <property type="entry name" value="GroES-like_sf"/>
</dbReference>
<protein>
    <submittedName>
        <fullName evidence="6">GroES-like protein</fullName>
    </submittedName>
</protein>
<evidence type="ECO:0000313" key="7">
    <source>
        <dbReference type="Proteomes" id="UP000799779"/>
    </source>
</evidence>
<dbReference type="GO" id="GO:0008270">
    <property type="term" value="F:zinc ion binding"/>
    <property type="evidence" value="ECO:0007669"/>
    <property type="project" value="InterPro"/>
</dbReference>
<feature type="domain" description="Alcohol dehydrogenase-like N-terminal" evidence="5">
    <location>
        <begin position="65"/>
        <end position="195"/>
    </location>
</feature>
<dbReference type="Pfam" id="PF08240">
    <property type="entry name" value="ADH_N"/>
    <property type="match status" value="1"/>
</dbReference>
<dbReference type="PANTHER" id="PTHR42813">
    <property type="entry name" value="ZINC-TYPE ALCOHOL DEHYDROGENASE-LIKE"/>
    <property type="match status" value="1"/>
</dbReference>
<sequence>MAMSQAAFKVEQAIGNGDNATTAQDVTNPGLTPGAGKKEKMQALAWMGKNSVEMIEASRPAIIEPRDVILKITGSTVCGSDLHLLHGTVVELQKGDILGHEFCGIVDEVGAEVAKFQKGQRVVASFQIACGDCYYCKQKLSSQCEKTNANTIENAMYGGRTAGMFGYSHFTGGFAGGQSEYTRVPYGDVNLLPIPDDVPDEKALYLSDVLCTSWHAVVDTGVKKGDVVAIWGAGPIGQMAADFSLLNGASRVIMIDSNWRLDFVKERYPHIEAIDFSKLPKGESVTSELKKRCDMRGPDVSIECAAGEYAKGWAHYFEMMLGLETDTSELVNEMITSTRNFGRCGITGVYVGFTNHFNIGSLMERGIRLIGNGQAPVHLYWESLLKMIQEGKIDPLKMVTHRVRMEDLDKVYYKFEAKEDGMQKVFVETRFSTPPCEGSPALTMY</sequence>
<dbReference type="CDD" id="cd08283">
    <property type="entry name" value="FDH_like_1"/>
    <property type="match status" value="1"/>
</dbReference>